<evidence type="ECO:0000313" key="3">
    <source>
        <dbReference type="WBParaSite" id="BTMF_0000510801-mRNA-1"/>
    </source>
</evidence>
<proteinExistence type="predicted"/>
<sequence>MAVPTLQRCLGQVHNRKRHSAQHPQRKKSIGVLVQDCNMFPTASRVGAIQVQDPDSRREYLIEVWIHTGVLVISQSTNKRWLLELDEILDLAIAAGIDRGAI</sequence>
<dbReference type="WBParaSite" id="BTMF_0000510801-mRNA-1">
    <property type="protein sequence ID" value="BTMF_0000510801-mRNA-1"/>
    <property type="gene ID" value="BTMF_0000510801"/>
</dbReference>
<evidence type="ECO:0000313" key="1">
    <source>
        <dbReference type="EMBL" id="VDO16694.1"/>
    </source>
</evidence>
<protein>
    <submittedName>
        <fullName evidence="1 3">Uncharacterized protein</fullName>
    </submittedName>
</protein>
<dbReference type="EMBL" id="UZAG01004332">
    <property type="protein sequence ID" value="VDO16694.1"/>
    <property type="molecule type" value="Genomic_DNA"/>
</dbReference>
<organism evidence="3">
    <name type="scientific">Brugia timori</name>
    <dbReference type="NCBI Taxonomy" id="42155"/>
    <lineage>
        <taxon>Eukaryota</taxon>
        <taxon>Metazoa</taxon>
        <taxon>Ecdysozoa</taxon>
        <taxon>Nematoda</taxon>
        <taxon>Chromadorea</taxon>
        <taxon>Rhabditida</taxon>
        <taxon>Spirurina</taxon>
        <taxon>Spiruromorpha</taxon>
        <taxon>Filarioidea</taxon>
        <taxon>Onchocercidae</taxon>
        <taxon>Brugia</taxon>
    </lineage>
</organism>
<keyword evidence="2" id="KW-1185">Reference proteome</keyword>
<dbReference type="AlphaFoldDB" id="A0A0R3QFG2"/>
<reference evidence="3" key="1">
    <citation type="submission" date="2017-02" db="UniProtKB">
        <authorList>
            <consortium name="WormBaseParasite"/>
        </authorList>
    </citation>
    <scope>IDENTIFICATION</scope>
</reference>
<reference evidence="1 2" key="2">
    <citation type="submission" date="2018-11" db="EMBL/GenBank/DDBJ databases">
        <authorList>
            <consortium name="Pathogen Informatics"/>
        </authorList>
    </citation>
    <scope>NUCLEOTIDE SEQUENCE [LARGE SCALE GENOMIC DNA]</scope>
</reference>
<name>A0A0R3QFG2_9BILA</name>
<accession>A0A0R3QFG2</accession>
<gene>
    <name evidence="1" type="ORF">BTMF_LOCUS4400</name>
</gene>
<dbReference type="Proteomes" id="UP000280834">
    <property type="component" value="Unassembled WGS sequence"/>
</dbReference>
<evidence type="ECO:0000313" key="2">
    <source>
        <dbReference type="Proteomes" id="UP000280834"/>
    </source>
</evidence>